<dbReference type="Pfam" id="PF00106">
    <property type="entry name" value="adh_short"/>
    <property type="match status" value="1"/>
</dbReference>
<dbReference type="InterPro" id="IPR002347">
    <property type="entry name" value="SDR_fam"/>
</dbReference>
<accession>A0A9X3PKF9</accession>
<sequence length="266" mass="28385">MKSIVITGGTDGIGAALARHRLSQGDAVTVIGRDEAKGAALAALGATFLPADLSLVSENRRLIAELHARGDSIDALVLCARYFRSHRHETAEGHEASFALEYLSRHLLGRGLLGLLDQATHPVVLNVSGPGLPKPEIRWDDPSLRNGYSGPVAQMQAGRANDLLGIGFPAAHPQARTRYVLVNPGPVATSFAGEYDPETAAFVKRMKRTAAPVDRAVGPLSDLIDTPPPDALSAWAGGRHVNPRTTPHDDHAAARLQRLTDHLLDR</sequence>
<dbReference type="EMBL" id="JAPZVQ010000013">
    <property type="protein sequence ID" value="MDA1387141.1"/>
    <property type="molecule type" value="Genomic_DNA"/>
</dbReference>
<dbReference type="InterPro" id="IPR036291">
    <property type="entry name" value="NAD(P)-bd_dom_sf"/>
</dbReference>
<gene>
    <name evidence="3" type="ORF">J2S69_000437</name>
    <name evidence="2" type="ORF">O2L01_19250</name>
</gene>
<organism evidence="2 4">
    <name type="scientific">Glycomyces lechevalierae</name>
    <dbReference type="NCBI Taxonomy" id="256034"/>
    <lineage>
        <taxon>Bacteria</taxon>
        <taxon>Bacillati</taxon>
        <taxon>Actinomycetota</taxon>
        <taxon>Actinomycetes</taxon>
        <taxon>Glycomycetales</taxon>
        <taxon>Glycomycetaceae</taxon>
        <taxon>Glycomyces</taxon>
    </lineage>
</organism>
<evidence type="ECO:0000313" key="2">
    <source>
        <dbReference type="EMBL" id="MDA1387141.1"/>
    </source>
</evidence>
<keyword evidence="5" id="KW-1185">Reference proteome</keyword>
<evidence type="ECO:0000313" key="3">
    <source>
        <dbReference type="EMBL" id="MDR7336718.1"/>
    </source>
</evidence>
<dbReference type="Proteomes" id="UP001145799">
    <property type="component" value="Unassembled WGS sequence"/>
</dbReference>
<keyword evidence="1" id="KW-0560">Oxidoreductase</keyword>
<dbReference type="Proteomes" id="UP001183604">
    <property type="component" value="Unassembled WGS sequence"/>
</dbReference>
<protein>
    <submittedName>
        <fullName evidence="3">NAD(P)-dependent dehydrogenase (Short-subunit alcohol dehydrogenase family)</fullName>
    </submittedName>
    <submittedName>
        <fullName evidence="2">SDR family NAD(P)-dependent oxidoreductase</fullName>
    </submittedName>
</protein>
<reference evidence="2" key="1">
    <citation type="submission" date="2022-12" db="EMBL/GenBank/DDBJ databases">
        <title>Gycomyces niveus sp.nov., a novel actinomycete isolated from soil in Shouguang.</title>
        <authorList>
            <person name="Yang X."/>
        </authorList>
    </citation>
    <scope>NUCLEOTIDE SEQUENCE</scope>
    <source>
        <strain evidence="2">DSM 44724</strain>
    </source>
</reference>
<dbReference type="PANTHER" id="PTHR47534:SF3">
    <property type="entry name" value="ALCOHOL DEHYDROGENASE-LIKE C-TERMINAL DOMAIN-CONTAINING PROTEIN"/>
    <property type="match status" value="1"/>
</dbReference>
<dbReference type="AlphaFoldDB" id="A0A9X3PKF9"/>
<evidence type="ECO:0000256" key="1">
    <source>
        <dbReference type="ARBA" id="ARBA00023002"/>
    </source>
</evidence>
<dbReference type="Gene3D" id="3.40.50.720">
    <property type="entry name" value="NAD(P)-binding Rossmann-like Domain"/>
    <property type="match status" value="1"/>
</dbReference>
<dbReference type="EMBL" id="JAVDYD010000001">
    <property type="protein sequence ID" value="MDR7336718.1"/>
    <property type="molecule type" value="Genomic_DNA"/>
</dbReference>
<name>A0A9X3PKF9_9ACTN</name>
<reference evidence="3 5" key="2">
    <citation type="submission" date="2023-07" db="EMBL/GenBank/DDBJ databases">
        <title>Sequencing the genomes of 1000 actinobacteria strains.</title>
        <authorList>
            <person name="Klenk H.-P."/>
        </authorList>
    </citation>
    <scope>NUCLEOTIDE SEQUENCE [LARGE SCALE GENOMIC DNA]</scope>
    <source>
        <strain evidence="3 5">DSM 44724</strain>
    </source>
</reference>
<dbReference type="InterPro" id="IPR052228">
    <property type="entry name" value="Sec_Metab_Biosynth_Oxidored"/>
</dbReference>
<evidence type="ECO:0000313" key="4">
    <source>
        <dbReference type="Proteomes" id="UP001145799"/>
    </source>
</evidence>
<dbReference type="PANTHER" id="PTHR47534">
    <property type="entry name" value="YALI0E05731P"/>
    <property type="match status" value="1"/>
</dbReference>
<dbReference type="RefSeq" id="WP_270123635.1">
    <property type="nucleotide sequence ID" value="NZ_BAAAOM010000002.1"/>
</dbReference>
<comment type="caution">
    <text evidence="2">The sequence shown here is derived from an EMBL/GenBank/DDBJ whole genome shotgun (WGS) entry which is preliminary data.</text>
</comment>
<evidence type="ECO:0000313" key="5">
    <source>
        <dbReference type="Proteomes" id="UP001183604"/>
    </source>
</evidence>
<proteinExistence type="predicted"/>
<dbReference type="GO" id="GO:0016491">
    <property type="term" value="F:oxidoreductase activity"/>
    <property type="evidence" value="ECO:0007669"/>
    <property type="project" value="UniProtKB-KW"/>
</dbReference>
<dbReference type="SUPFAM" id="SSF51735">
    <property type="entry name" value="NAD(P)-binding Rossmann-fold domains"/>
    <property type="match status" value="1"/>
</dbReference>